<dbReference type="FunCoup" id="B4JUF3">
    <property type="interactions" value="6"/>
</dbReference>
<reference evidence="14 15" key="1">
    <citation type="journal article" date="2007" name="Nature">
        <title>Evolution of genes and genomes on the Drosophila phylogeny.</title>
        <authorList>
            <consortium name="Drosophila 12 Genomes Consortium"/>
            <person name="Clark A.G."/>
            <person name="Eisen M.B."/>
            <person name="Smith D.R."/>
            <person name="Bergman C.M."/>
            <person name="Oliver B."/>
            <person name="Markow T.A."/>
            <person name="Kaufman T.C."/>
            <person name="Kellis M."/>
            <person name="Gelbart W."/>
            <person name="Iyer V.N."/>
            <person name="Pollard D.A."/>
            <person name="Sackton T.B."/>
            <person name="Larracuente A.M."/>
            <person name="Singh N.D."/>
            <person name="Abad J.P."/>
            <person name="Abt D.N."/>
            <person name="Adryan B."/>
            <person name="Aguade M."/>
            <person name="Akashi H."/>
            <person name="Anderson W.W."/>
            <person name="Aquadro C.F."/>
            <person name="Ardell D.H."/>
            <person name="Arguello R."/>
            <person name="Artieri C.G."/>
            <person name="Barbash D.A."/>
            <person name="Barker D."/>
            <person name="Barsanti P."/>
            <person name="Batterham P."/>
            <person name="Batzoglou S."/>
            <person name="Begun D."/>
            <person name="Bhutkar A."/>
            <person name="Blanco E."/>
            <person name="Bosak S.A."/>
            <person name="Bradley R.K."/>
            <person name="Brand A.D."/>
            <person name="Brent M.R."/>
            <person name="Brooks A.N."/>
            <person name="Brown R.H."/>
            <person name="Butlin R.K."/>
            <person name="Caggese C."/>
            <person name="Calvi B.R."/>
            <person name="Bernardo de Carvalho A."/>
            <person name="Caspi A."/>
            <person name="Castrezana S."/>
            <person name="Celniker S.E."/>
            <person name="Chang J.L."/>
            <person name="Chapple C."/>
            <person name="Chatterji S."/>
            <person name="Chinwalla A."/>
            <person name="Civetta A."/>
            <person name="Clifton S.W."/>
            <person name="Comeron J.M."/>
            <person name="Costello J.C."/>
            <person name="Coyne J.A."/>
            <person name="Daub J."/>
            <person name="David R.G."/>
            <person name="Delcher A.L."/>
            <person name="Delehaunty K."/>
            <person name="Do C.B."/>
            <person name="Ebling H."/>
            <person name="Edwards K."/>
            <person name="Eickbush T."/>
            <person name="Evans J.D."/>
            <person name="Filipski A."/>
            <person name="Findeiss S."/>
            <person name="Freyhult E."/>
            <person name="Fulton L."/>
            <person name="Fulton R."/>
            <person name="Garcia A.C."/>
            <person name="Gardiner A."/>
            <person name="Garfield D.A."/>
            <person name="Garvin B.E."/>
            <person name="Gibson G."/>
            <person name="Gilbert D."/>
            <person name="Gnerre S."/>
            <person name="Godfrey J."/>
            <person name="Good R."/>
            <person name="Gotea V."/>
            <person name="Gravely B."/>
            <person name="Greenberg A.J."/>
            <person name="Griffiths-Jones S."/>
            <person name="Gross S."/>
            <person name="Guigo R."/>
            <person name="Gustafson E.A."/>
            <person name="Haerty W."/>
            <person name="Hahn M.W."/>
            <person name="Halligan D.L."/>
            <person name="Halpern A.L."/>
            <person name="Halter G.M."/>
            <person name="Han M.V."/>
            <person name="Heger A."/>
            <person name="Hillier L."/>
            <person name="Hinrichs A.S."/>
            <person name="Holmes I."/>
            <person name="Hoskins R.A."/>
            <person name="Hubisz M.J."/>
            <person name="Hultmark D."/>
            <person name="Huntley M.A."/>
            <person name="Jaffe D.B."/>
            <person name="Jagadeeshan S."/>
            <person name="Jeck W.R."/>
            <person name="Johnson J."/>
            <person name="Jones C.D."/>
            <person name="Jordan W.C."/>
            <person name="Karpen G.H."/>
            <person name="Kataoka E."/>
            <person name="Keightley P.D."/>
            <person name="Kheradpour P."/>
            <person name="Kirkness E.F."/>
            <person name="Koerich L.B."/>
            <person name="Kristiansen K."/>
            <person name="Kudrna D."/>
            <person name="Kulathinal R.J."/>
            <person name="Kumar S."/>
            <person name="Kwok R."/>
            <person name="Lander E."/>
            <person name="Langley C.H."/>
            <person name="Lapoint R."/>
            <person name="Lazzaro B.P."/>
            <person name="Lee S.J."/>
            <person name="Levesque L."/>
            <person name="Li R."/>
            <person name="Lin C.F."/>
            <person name="Lin M.F."/>
            <person name="Lindblad-Toh K."/>
            <person name="Llopart A."/>
            <person name="Long M."/>
            <person name="Low L."/>
            <person name="Lozovsky E."/>
            <person name="Lu J."/>
            <person name="Luo M."/>
            <person name="Machado C.A."/>
            <person name="Makalowski W."/>
            <person name="Marzo M."/>
            <person name="Matsuda M."/>
            <person name="Matzkin L."/>
            <person name="McAllister B."/>
            <person name="McBride C.S."/>
            <person name="McKernan B."/>
            <person name="McKernan K."/>
            <person name="Mendez-Lago M."/>
            <person name="Minx P."/>
            <person name="Mollenhauer M.U."/>
            <person name="Montooth K."/>
            <person name="Mount S.M."/>
            <person name="Mu X."/>
            <person name="Myers E."/>
            <person name="Negre B."/>
            <person name="Newfeld S."/>
            <person name="Nielsen R."/>
            <person name="Noor M.A."/>
            <person name="O'Grady P."/>
            <person name="Pachter L."/>
            <person name="Papaceit M."/>
            <person name="Parisi M.J."/>
            <person name="Parisi M."/>
            <person name="Parts L."/>
            <person name="Pedersen J.S."/>
            <person name="Pesole G."/>
            <person name="Phillippy A.M."/>
            <person name="Ponting C.P."/>
            <person name="Pop M."/>
            <person name="Porcelli D."/>
            <person name="Powell J.R."/>
            <person name="Prohaska S."/>
            <person name="Pruitt K."/>
            <person name="Puig M."/>
            <person name="Quesneville H."/>
            <person name="Ram K.R."/>
            <person name="Rand D."/>
            <person name="Rasmussen M.D."/>
            <person name="Reed L.K."/>
            <person name="Reenan R."/>
            <person name="Reily A."/>
            <person name="Remington K.A."/>
            <person name="Rieger T.T."/>
            <person name="Ritchie M.G."/>
            <person name="Robin C."/>
            <person name="Rogers Y.H."/>
            <person name="Rohde C."/>
            <person name="Rozas J."/>
            <person name="Rubenfield M.J."/>
            <person name="Ruiz A."/>
            <person name="Russo S."/>
            <person name="Salzberg S.L."/>
            <person name="Sanchez-Gracia A."/>
            <person name="Saranga D.J."/>
            <person name="Sato H."/>
            <person name="Schaeffer S.W."/>
            <person name="Schatz M.C."/>
            <person name="Schlenke T."/>
            <person name="Schwartz R."/>
            <person name="Segarra C."/>
            <person name="Singh R.S."/>
            <person name="Sirot L."/>
            <person name="Sirota M."/>
            <person name="Sisneros N.B."/>
            <person name="Smith C.D."/>
            <person name="Smith T.F."/>
            <person name="Spieth J."/>
            <person name="Stage D.E."/>
            <person name="Stark A."/>
            <person name="Stephan W."/>
            <person name="Strausberg R.L."/>
            <person name="Strempel S."/>
            <person name="Sturgill D."/>
            <person name="Sutton G."/>
            <person name="Sutton G.G."/>
            <person name="Tao W."/>
            <person name="Teichmann S."/>
            <person name="Tobari Y.N."/>
            <person name="Tomimura Y."/>
            <person name="Tsolas J.M."/>
            <person name="Valente V.L."/>
            <person name="Venter E."/>
            <person name="Venter J.C."/>
            <person name="Vicario S."/>
            <person name="Vieira F.G."/>
            <person name="Vilella A.J."/>
            <person name="Villasante A."/>
            <person name="Walenz B."/>
            <person name="Wang J."/>
            <person name="Wasserman M."/>
            <person name="Watts T."/>
            <person name="Wilson D."/>
            <person name="Wilson R.K."/>
            <person name="Wing R.A."/>
            <person name="Wolfner M.F."/>
            <person name="Wong A."/>
            <person name="Wong G.K."/>
            <person name="Wu C.I."/>
            <person name="Wu G."/>
            <person name="Yamamoto D."/>
            <person name="Yang H.P."/>
            <person name="Yang S.P."/>
            <person name="Yorke J.A."/>
            <person name="Yoshida K."/>
            <person name="Zdobnov E."/>
            <person name="Zhang P."/>
            <person name="Zhang Y."/>
            <person name="Zimin A.V."/>
            <person name="Baldwin J."/>
            <person name="Abdouelleil A."/>
            <person name="Abdulkadir J."/>
            <person name="Abebe A."/>
            <person name="Abera B."/>
            <person name="Abreu J."/>
            <person name="Acer S.C."/>
            <person name="Aftuck L."/>
            <person name="Alexander A."/>
            <person name="An P."/>
            <person name="Anderson E."/>
            <person name="Anderson S."/>
            <person name="Arachi H."/>
            <person name="Azer M."/>
            <person name="Bachantsang P."/>
            <person name="Barry A."/>
            <person name="Bayul T."/>
            <person name="Berlin A."/>
            <person name="Bessette D."/>
            <person name="Bloom T."/>
            <person name="Blye J."/>
            <person name="Boguslavskiy L."/>
            <person name="Bonnet C."/>
            <person name="Boukhgalter B."/>
            <person name="Bourzgui I."/>
            <person name="Brown A."/>
            <person name="Cahill P."/>
            <person name="Channer S."/>
            <person name="Cheshatsang Y."/>
            <person name="Chuda L."/>
            <person name="Citroen M."/>
            <person name="Collymore A."/>
            <person name="Cooke P."/>
            <person name="Costello M."/>
            <person name="D'Aco K."/>
            <person name="Daza R."/>
            <person name="De Haan G."/>
            <person name="DeGray S."/>
            <person name="DeMaso C."/>
            <person name="Dhargay N."/>
            <person name="Dooley K."/>
            <person name="Dooley E."/>
            <person name="Doricent M."/>
            <person name="Dorje P."/>
            <person name="Dorjee K."/>
            <person name="Dupes A."/>
            <person name="Elong R."/>
            <person name="Falk J."/>
            <person name="Farina A."/>
            <person name="Faro S."/>
            <person name="Ferguson D."/>
            <person name="Fisher S."/>
            <person name="Foley C.D."/>
            <person name="Franke A."/>
            <person name="Friedrich D."/>
            <person name="Gadbois L."/>
            <person name="Gearin G."/>
            <person name="Gearin C.R."/>
            <person name="Giannoukos G."/>
            <person name="Goode T."/>
            <person name="Graham J."/>
            <person name="Grandbois E."/>
            <person name="Grewal S."/>
            <person name="Gyaltsen K."/>
            <person name="Hafez N."/>
            <person name="Hagos B."/>
            <person name="Hall J."/>
            <person name="Henson C."/>
            <person name="Hollinger A."/>
            <person name="Honan T."/>
            <person name="Huard M.D."/>
            <person name="Hughes L."/>
            <person name="Hurhula B."/>
            <person name="Husby M.E."/>
            <person name="Kamat A."/>
            <person name="Kanga B."/>
            <person name="Kashin S."/>
            <person name="Khazanovich D."/>
            <person name="Kisner P."/>
            <person name="Lance K."/>
            <person name="Lara M."/>
            <person name="Lee W."/>
            <person name="Lennon N."/>
            <person name="Letendre F."/>
            <person name="LeVine R."/>
            <person name="Lipovsky A."/>
            <person name="Liu X."/>
            <person name="Liu J."/>
            <person name="Liu S."/>
            <person name="Lokyitsang T."/>
            <person name="Lokyitsang Y."/>
            <person name="Lubonja R."/>
            <person name="Lui A."/>
            <person name="MacDonald P."/>
            <person name="Magnisalis V."/>
            <person name="Maru K."/>
            <person name="Matthews C."/>
            <person name="McCusker W."/>
            <person name="McDonough S."/>
            <person name="Mehta T."/>
            <person name="Meldrim J."/>
            <person name="Meneus L."/>
            <person name="Mihai O."/>
            <person name="Mihalev A."/>
            <person name="Mihova T."/>
            <person name="Mittelman R."/>
            <person name="Mlenga V."/>
            <person name="Montmayeur A."/>
            <person name="Mulrain L."/>
            <person name="Navidi A."/>
            <person name="Naylor J."/>
            <person name="Negash T."/>
            <person name="Nguyen T."/>
            <person name="Nguyen N."/>
            <person name="Nicol R."/>
            <person name="Norbu C."/>
            <person name="Norbu N."/>
            <person name="Novod N."/>
            <person name="O'Neill B."/>
            <person name="Osman S."/>
            <person name="Markiewicz E."/>
            <person name="Oyono O.L."/>
            <person name="Patti C."/>
            <person name="Phunkhang P."/>
            <person name="Pierre F."/>
            <person name="Priest M."/>
            <person name="Raghuraman S."/>
            <person name="Rege F."/>
            <person name="Reyes R."/>
            <person name="Rise C."/>
            <person name="Rogov P."/>
            <person name="Ross K."/>
            <person name="Ryan E."/>
            <person name="Settipalli S."/>
            <person name="Shea T."/>
            <person name="Sherpa N."/>
            <person name="Shi L."/>
            <person name="Shih D."/>
            <person name="Sparrow T."/>
            <person name="Spaulding J."/>
            <person name="Stalker J."/>
            <person name="Stange-Thomann N."/>
            <person name="Stavropoulos S."/>
            <person name="Stone C."/>
            <person name="Strader C."/>
            <person name="Tesfaye S."/>
            <person name="Thomson T."/>
            <person name="Thoulutsang Y."/>
            <person name="Thoulutsang D."/>
            <person name="Topham K."/>
            <person name="Topping I."/>
            <person name="Tsamla T."/>
            <person name="Vassiliev H."/>
            <person name="Vo A."/>
            <person name="Wangchuk T."/>
            <person name="Wangdi T."/>
            <person name="Weiand M."/>
            <person name="Wilkinson J."/>
            <person name="Wilson A."/>
            <person name="Yadav S."/>
            <person name="Young G."/>
            <person name="Yu Q."/>
            <person name="Zembek L."/>
            <person name="Zhong D."/>
            <person name="Zimmer A."/>
            <person name="Zwirko Z."/>
            <person name="Jaffe D.B."/>
            <person name="Alvarez P."/>
            <person name="Brockman W."/>
            <person name="Butler J."/>
            <person name="Chin C."/>
            <person name="Gnerre S."/>
            <person name="Grabherr M."/>
            <person name="Kleber M."/>
            <person name="Mauceli E."/>
            <person name="MacCallum I."/>
        </authorList>
    </citation>
    <scope>NUCLEOTIDE SEQUENCE [LARGE SCALE GENOMIC DNA]</scope>
    <source>
        <strain evidence="15">Tucson 15287-2541.00</strain>
    </source>
</reference>
<gene>
    <name evidence="14" type="primary">Dgri\GH17280</name>
    <name evidence="14" type="ORF">Dgri_GH17280</name>
</gene>
<dbReference type="GO" id="GO:0005886">
    <property type="term" value="C:plasma membrane"/>
    <property type="evidence" value="ECO:0007669"/>
    <property type="project" value="UniProtKB-SubCell"/>
</dbReference>
<evidence type="ECO:0000256" key="6">
    <source>
        <dbReference type="ARBA" id="ARBA00023136"/>
    </source>
</evidence>
<feature type="transmembrane region" description="Helical" evidence="12">
    <location>
        <begin position="357"/>
        <end position="385"/>
    </location>
</feature>
<dbReference type="SUPFAM" id="SSF53850">
    <property type="entry name" value="Periplasmic binding protein-like II"/>
    <property type="match status" value="1"/>
</dbReference>
<dbReference type="FunFam" id="1.10.287.70:FF:000143">
    <property type="entry name" value="Probable glutamate receptor"/>
    <property type="match status" value="1"/>
</dbReference>
<keyword evidence="4 12" id="KW-0812">Transmembrane</keyword>
<keyword evidence="5 12" id="KW-1133">Transmembrane helix</keyword>
<dbReference type="OMA" id="HIDRMFR"/>
<feature type="domain" description="Ionotropic glutamate receptor C-terminal" evidence="13">
    <location>
        <begin position="366"/>
        <end position="632"/>
    </location>
</feature>
<keyword evidence="11" id="KW-1015">Disulfide bond</keyword>
<evidence type="ECO:0000256" key="11">
    <source>
        <dbReference type="PIRSR" id="PIRSR601508-3"/>
    </source>
</evidence>
<evidence type="ECO:0000256" key="2">
    <source>
        <dbReference type="ARBA" id="ARBA00008685"/>
    </source>
</evidence>
<dbReference type="PANTHER" id="PTHR42643:SF24">
    <property type="entry name" value="IONOTROPIC RECEPTOR 60A"/>
    <property type="match status" value="1"/>
</dbReference>
<evidence type="ECO:0000256" key="4">
    <source>
        <dbReference type="ARBA" id="ARBA00022692"/>
    </source>
</evidence>
<sequence length="662" mass="77380">MRGQQKRISLRKALIQFAPTKHELRRQQFLVLSRFHEDIIEIAETLSMFHVNNQWMFFVLEDPHNEFDANTVTINLDEGANIAFALNETNFNCVDTLNCTITEVSMALVTSLSRMILEEQSIYGEISDEEWESIRFTKQEKQDEMLEYMKDYLKTNSKCASCARWRFETAITWGKSQENRKFRAAPTRDAKNRNFDFINIGYWSPLLGFVCHELIFPHIEHHFRNITMDIVTEHNPPWQILTKDSRGVIVEHNGIVMEILKELSRALNFSYYLHDATAQDYDNQLGPSTNESDELMGSMTFRIPYRVVEMVQGNEFFMAAVAATIDEQHKKRFNYTQPISVQKYTFILRQPDEVSRIYLFTAPFTIETWACLAGILMVTAPMLYIVNRLVPLQELQIRGLSTVKNCFWYIYGALLQQGGMYLPRADSGRLVVGFWWIVVIVLVTTYCGNLVAFLTFPKFQPGIDYLNQLFGHTEIKQYGLRNGTFFEKYVETTTRPEFKRFIERATIYSSVQSENIAAVKHGDRINIDWRINLQLIVQQHFDKDKECRFALGKEDFVDEQIGLIVPTSSAYLHLINQHLDKLFRMGFIERWHKTNLPSMDKCNGRNVQRQIANHKVNMDDMQGCFMVLLFGIILALFISCIEFWYYRFFVVGRDRKSIAFAN</sequence>
<dbReference type="OrthoDB" id="5984008at2759"/>
<name>B4JUF3_DROGR</name>
<evidence type="ECO:0000256" key="8">
    <source>
        <dbReference type="ARBA" id="ARBA00023180"/>
    </source>
</evidence>
<evidence type="ECO:0000256" key="3">
    <source>
        <dbReference type="ARBA" id="ARBA00022475"/>
    </source>
</evidence>
<feature type="transmembrane region" description="Helical" evidence="12">
    <location>
        <begin position="434"/>
        <end position="456"/>
    </location>
</feature>
<dbReference type="PRINTS" id="PR00177">
    <property type="entry name" value="NMDARECEPTOR"/>
</dbReference>
<dbReference type="Gene3D" id="3.40.190.10">
    <property type="entry name" value="Periplasmic binding protein-like II"/>
    <property type="match status" value="1"/>
</dbReference>
<dbReference type="Gene3D" id="1.10.287.70">
    <property type="match status" value="1"/>
</dbReference>
<dbReference type="GO" id="GO:0038023">
    <property type="term" value="F:signaling receptor activity"/>
    <property type="evidence" value="ECO:0007669"/>
    <property type="project" value="InterPro"/>
</dbReference>
<feature type="site" description="Interaction with the cone snail toxin Con-ikot-ikot" evidence="10">
    <location>
        <position position="581"/>
    </location>
</feature>
<dbReference type="PANTHER" id="PTHR42643">
    <property type="entry name" value="IONOTROPIC RECEPTOR 20A-RELATED"/>
    <property type="match status" value="1"/>
</dbReference>
<dbReference type="HOGENOM" id="CLU_015206_0_0_1"/>
<protein>
    <submittedName>
        <fullName evidence="14">GH17280</fullName>
    </submittedName>
</protein>
<dbReference type="InParanoid" id="B4JUF3"/>
<keyword evidence="15" id="KW-1185">Reference proteome</keyword>
<dbReference type="GO" id="GO:0050907">
    <property type="term" value="P:detection of chemical stimulus involved in sensory perception"/>
    <property type="evidence" value="ECO:0007669"/>
    <property type="project" value="UniProtKB-ARBA"/>
</dbReference>
<evidence type="ECO:0000256" key="7">
    <source>
        <dbReference type="ARBA" id="ARBA00023170"/>
    </source>
</evidence>
<comment type="similarity">
    <text evidence="2">Belongs to the glutamate-gated ion channel (TC 1.A.10.1) family.</text>
</comment>
<organism evidence="15">
    <name type="scientific">Drosophila grimshawi</name>
    <name type="common">Hawaiian fruit fly</name>
    <name type="synonym">Idiomyia grimshawi</name>
    <dbReference type="NCBI Taxonomy" id="7222"/>
    <lineage>
        <taxon>Eukaryota</taxon>
        <taxon>Metazoa</taxon>
        <taxon>Ecdysozoa</taxon>
        <taxon>Arthropoda</taxon>
        <taxon>Hexapoda</taxon>
        <taxon>Insecta</taxon>
        <taxon>Pterygota</taxon>
        <taxon>Neoptera</taxon>
        <taxon>Endopterygota</taxon>
        <taxon>Diptera</taxon>
        <taxon>Brachycera</taxon>
        <taxon>Muscomorpha</taxon>
        <taxon>Ephydroidea</taxon>
        <taxon>Drosophilidae</taxon>
        <taxon>Drosophila</taxon>
        <taxon>Hawaiian Drosophila</taxon>
    </lineage>
</organism>
<keyword evidence="3" id="KW-1003">Cell membrane</keyword>
<evidence type="ECO:0000313" key="14">
    <source>
        <dbReference type="EMBL" id="EDV91123.1"/>
    </source>
</evidence>
<keyword evidence="7" id="KW-0675">Receptor</keyword>
<feature type="disulfide bond" evidence="11">
    <location>
        <begin position="547"/>
        <end position="602"/>
    </location>
</feature>
<dbReference type="InterPro" id="IPR001508">
    <property type="entry name" value="Iono_Glu_rcpt_met"/>
</dbReference>
<keyword evidence="8" id="KW-0325">Glycoprotein</keyword>
<feature type="transmembrane region" description="Helical" evidence="12">
    <location>
        <begin position="624"/>
        <end position="646"/>
    </location>
</feature>
<feature type="transmembrane region" description="Helical" evidence="12">
    <location>
        <begin position="406"/>
        <end position="422"/>
    </location>
</feature>
<evidence type="ECO:0000256" key="5">
    <source>
        <dbReference type="ARBA" id="ARBA00022989"/>
    </source>
</evidence>
<dbReference type="KEGG" id="dgr:6568132"/>
<dbReference type="Pfam" id="PF00060">
    <property type="entry name" value="Lig_chan"/>
    <property type="match status" value="1"/>
</dbReference>
<feature type="site" description="Crucial to convey clamshell closure to channel opening" evidence="10">
    <location>
        <position position="463"/>
    </location>
</feature>
<evidence type="ECO:0000256" key="9">
    <source>
        <dbReference type="PIRSR" id="PIRSR601508-1"/>
    </source>
</evidence>
<dbReference type="InterPro" id="IPR052192">
    <property type="entry name" value="Insect_Ionotropic_Sensory_Rcpt"/>
</dbReference>
<dbReference type="eggNOG" id="KOG1052">
    <property type="taxonomic scope" value="Eukaryota"/>
</dbReference>
<dbReference type="InterPro" id="IPR001320">
    <property type="entry name" value="Iontro_rcpt_C"/>
</dbReference>
<keyword evidence="6 12" id="KW-0472">Membrane</keyword>
<accession>B4JUF3</accession>
<evidence type="ECO:0000313" key="15">
    <source>
        <dbReference type="Proteomes" id="UP000001070"/>
    </source>
</evidence>
<dbReference type="AlphaFoldDB" id="B4JUF3"/>
<evidence type="ECO:0000259" key="13">
    <source>
        <dbReference type="Pfam" id="PF00060"/>
    </source>
</evidence>
<comment type="subcellular location">
    <subcellularLocation>
        <location evidence="1">Cell membrane</location>
        <topology evidence="1">Multi-pass membrane protein</topology>
    </subcellularLocation>
</comment>
<dbReference type="Proteomes" id="UP000001070">
    <property type="component" value="Unassembled WGS sequence"/>
</dbReference>
<evidence type="ECO:0000256" key="1">
    <source>
        <dbReference type="ARBA" id="ARBA00004651"/>
    </source>
</evidence>
<evidence type="ECO:0000256" key="12">
    <source>
        <dbReference type="SAM" id="Phobius"/>
    </source>
</evidence>
<dbReference type="EMBL" id="CH916374">
    <property type="protein sequence ID" value="EDV91123.1"/>
    <property type="molecule type" value="Genomic_DNA"/>
</dbReference>
<feature type="binding site" evidence="9">
    <location>
        <position position="324"/>
    </location>
    <ligand>
        <name>L-glutamate</name>
        <dbReference type="ChEBI" id="CHEBI:29985"/>
    </ligand>
</feature>
<dbReference type="GO" id="GO:0015276">
    <property type="term" value="F:ligand-gated monoatomic ion channel activity"/>
    <property type="evidence" value="ECO:0007669"/>
    <property type="project" value="InterPro"/>
</dbReference>
<dbReference type="PhylomeDB" id="B4JUF3"/>
<evidence type="ECO:0000256" key="10">
    <source>
        <dbReference type="PIRSR" id="PIRSR601508-2"/>
    </source>
</evidence>
<proteinExistence type="inferred from homology"/>
<dbReference type="STRING" id="7222.B4JUF3"/>